<dbReference type="RefSeq" id="WP_146236219.1">
    <property type="nucleotide sequence ID" value="NZ_CP054614.1"/>
</dbReference>
<keyword evidence="2" id="KW-1185">Reference proteome</keyword>
<dbReference type="Proteomes" id="UP000509327">
    <property type="component" value="Chromosome"/>
</dbReference>
<sequence>MNNHITARITDIVQIAGRQSIELSTDVRLSNMQLEYRTLHTKLNRLHIIPRQSSEVKFA</sequence>
<accession>A0ABX6Q735</accession>
<proteinExistence type="predicted"/>
<gene>
    <name evidence="1" type="ORF">HUB98_18015</name>
</gene>
<name>A0ABX6Q735_PAEBA</name>
<evidence type="ECO:0000313" key="1">
    <source>
        <dbReference type="EMBL" id="QKS57999.1"/>
    </source>
</evidence>
<dbReference type="EMBL" id="CP054614">
    <property type="protein sequence ID" value="QKS57999.1"/>
    <property type="molecule type" value="Genomic_DNA"/>
</dbReference>
<reference evidence="1 2" key="1">
    <citation type="submission" date="2020-06" db="EMBL/GenBank/DDBJ databases">
        <title>Complete genome of Paenibacillus barcinonensis KACC11450.</title>
        <authorList>
            <person name="Kim M."/>
            <person name="Park Y.-J."/>
            <person name="Shin J.-H."/>
        </authorList>
    </citation>
    <scope>NUCLEOTIDE SEQUENCE [LARGE SCALE GENOMIC DNA]</scope>
    <source>
        <strain evidence="1 2">KACC11450</strain>
    </source>
</reference>
<organism evidence="1 2">
    <name type="scientific">Paenibacillus barcinonensis</name>
    <dbReference type="NCBI Taxonomy" id="198119"/>
    <lineage>
        <taxon>Bacteria</taxon>
        <taxon>Bacillati</taxon>
        <taxon>Bacillota</taxon>
        <taxon>Bacilli</taxon>
        <taxon>Bacillales</taxon>
        <taxon>Paenibacillaceae</taxon>
        <taxon>Paenibacillus</taxon>
    </lineage>
</organism>
<protein>
    <submittedName>
        <fullName evidence="1">Uncharacterized protein</fullName>
    </submittedName>
</protein>
<evidence type="ECO:0000313" key="2">
    <source>
        <dbReference type="Proteomes" id="UP000509327"/>
    </source>
</evidence>